<dbReference type="InterPro" id="IPR038538">
    <property type="entry name" value="MTERF_sf"/>
</dbReference>
<feature type="region of interest" description="Disordered" evidence="4">
    <location>
        <begin position="263"/>
        <end position="282"/>
    </location>
</feature>
<keyword evidence="2" id="KW-0806">Transcription termination</keyword>
<evidence type="ECO:0000313" key="6">
    <source>
        <dbReference type="Proteomes" id="UP000823749"/>
    </source>
</evidence>
<dbReference type="PANTHER" id="PTHR13068:SF236">
    <property type="entry name" value="OS02G0749800 PROTEIN"/>
    <property type="match status" value="1"/>
</dbReference>
<keyword evidence="3" id="KW-0809">Transit peptide</keyword>
<comment type="similarity">
    <text evidence="1">Belongs to the mTERF family.</text>
</comment>
<evidence type="ECO:0000313" key="5">
    <source>
        <dbReference type="EMBL" id="KAG5514780.1"/>
    </source>
</evidence>
<dbReference type="Proteomes" id="UP000823749">
    <property type="component" value="Chromosome 13"/>
</dbReference>
<comment type="caution">
    <text evidence="5">The sequence shown here is derived from an EMBL/GenBank/DDBJ whole genome shotgun (WGS) entry which is preliminary data.</text>
</comment>
<evidence type="ECO:0000256" key="2">
    <source>
        <dbReference type="ARBA" id="ARBA00022472"/>
    </source>
</evidence>
<proteinExistence type="inferred from homology"/>
<gene>
    <name evidence="5" type="ORF">RHGRI_035986</name>
</gene>
<dbReference type="Gene3D" id="1.25.70.10">
    <property type="entry name" value="Transcription termination factor 3, mitochondrial"/>
    <property type="match status" value="1"/>
</dbReference>
<sequence length="323" mass="35680">MVSFTVEDIITSCGLSNQFLVLCKSSEKPNAVLNLLRSCGFSRTQVETIVSKYPRILFCKAQENLKPKIDFLRSVGLSETEFLGVVTTSPQLFTRSLKNNLVPLVDFLNLGIPPSQISNMLANTIVGRVITCTKPCRFSEVVSTVMEMGFDPLSSAFKAAVRALLFCNGTTWEGKLVLYKTLGFSDEDFLKMFKVNPSLISRSGDDTSVNSSQNCRSFSVNCSWSAACRVVVEEGSEGAEEEGGHRGSWWWRSAGDVAVVESGGLEEKREGKGGPEPTHRITHRKNRSPYQRLPTLWLLLRVGFFSHLPKKFSSSLSVAESKA</sequence>
<evidence type="ECO:0000256" key="1">
    <source>
        <dbReference type="ARBA" id="ARBA00007692"/>
    </source>
</evidence>
<dbReference type="SMART" id="SM00733">
    <property type="entry name" value="Mterf"/>
    <property type="match status" value="2"/>
</dbReference>
<evidence type="ECO:0000256" key="4">
    <source>
        <dbReference type="SAM" id="MobiDB-lite"/>
    </source>
</evidence>
<reference evidence="5 6" key="1">
    <citation type="submission" date="2020-08" db="EMBL/GenBank/DDBJ databases">
        <title>Plant Genome Project.</title>
        <authorList>
            <person name="Zhang R.-G."/>
        </authorList>
    </citation>
    <scope>NUCLEOTIDE SEQUENCE [LARGE SCALE GENOMIC DNA]</scope>
    <source>
        <strain evidence="5">WSP0</strain>
        <tissue evidence="5">Leaf</tissue>
    </source>
</reference>
<evidence type="ECO:0008006" key="7">
    <source>
        <dbReference type="Google" id="ProtNLM"/>
    </source>
</evidence>
<dbReference type="Pfam" id="PF02536">
    <property type="entry name" value="mTERF"/>
    <property type="match status" value="1"/>
</dbReference>
<dbReference type="PANTHER" id="PTHR13068">
    <property type="entry name" value="CGI-12 PROTEIN-RELATED"/>
    <property type="match status" value="1"/>
</dbReference>
<organism evidence="5 6">
    <name type="scientific">Rhododendron griersonianum</name>
    <dbReference type="NCBI Taxonomy" id="479676"/>
    <lineage>
        <taxon>Eukaryota</taxon>
        <taxon>Viridiplantae</taxon>
        <taxon>Streptophyta</taxon>
        <taxon>Embryophyta</taxon>
        <taxon>Tracheophyta</taxon>
        <taxon>Spermatophyta</taxon>
        <taxon>Magnoliopsida</taxon>
        <taxon>eudicotyledons</taxon>
        <taxon>Gunneridae</taxon>
        <taxon>Pentapetalae</taxon>
        <taxon>asterids</taxon>
        <taxon>Ericales</taxon>
        <taxon>Ericaceae</taxon>
        <taxon>Ericoideae</taxon>
        <taxon>Rhodoreae</taxon>
        <taxon>Rhododendron</taxon>
    </lineage>
</organism>
<dbReference type="GO" id="GO:0003676">
    <property type="term" value="F:nucleic acid binding"/>
    <property type="evidence" value="ECO:0007669"/>
    <property type="project" value="InterPro"/>
</dbReference>
<evidence type="ECO:0000256" key="3">
    <source>
        <dbReference type="ARBA" id="ARBA00022946"/>
    </source>
</evidence>
<keyword evidence="2" id="KW-0804">Transcription</keyword>
<dbReference type="AlphaFoldDB" id="A0AAV6HM36"/>
<accession>A0AAV6HM36</accession>
<feature type="compositionally biased region" description="Basic and acidic residues" evidence="4">
    <location>
        <begin position="265"/>
        <end position="279"/>
    </location>
</feature>
<dbReference type="GO" id="GO:0006353">
    <property type="term" value="P:DNA-templated transcription termination"/>
    <property type="evidence" value="ECO:0007669"/>
    <property type="project" value="UniProtKB-KW"/>
</dbReference>
<dbReference type="InterPro" id="IPR003690">
    <property type="entry name" value="MTERF"/>
</dbReference>
<protein>
    <recommendedName>
        <fullName evidence="7">Mitochondrial transcription termination factor family protein</fullName>
    </recommendedName>
</protein>
<name>A0AAV6HM36_9ERIC</name>
<dbReference type="EMBL" id="JACTNZ010000013">
    <property type="protein sequence ID" value="KAG5514780.1"/>
    <property type="molecule type" value="Genomic_DNA"/>
</dbReference>
<keyword evidence="2" id="KW-0805">Transcription regulation</keyword>
<keyword evidence="6" id="KW-1185">Reference proteome</keyword>